<proteinExistence type="inferred from homology"/>
<dbReference type="InterPro" id="IPR024953">
    <property type="entry name" value="PP_kinase_middle"/>
</dbReference>
<dbReference type="RefSeq" id="WP_052220378.1">
    <property type="nucleotide sequence ID" value="NZ_LHUR01000012.1"/>
</dbReference>
<reference evidence="15" key="1">
    <citation type="submission" date="2015-08" db="EMBL/GenBank/DDBJ databases">
        <title>Genome sequence of the strict anaerobe Clostridium homopropionicum LuHBu1 (DSM 5847T).</title>
        <authorList>
            <person name="Poehlein A."/>
            <person name="Beck M."/>
            <person name="Schiel-Bengelsdorf B."/>
            <person name="Bengelsdorf F.R."/>
            <person name="Daniel R."/>
            <person name="Duerre P."/>
        </authorList>
    </citation>
    <scope>NUCLEOTIDE SEQUENCE [LARGE SCALE GENOMIC DNA]</scope>
    <source>
        <strain evidence="15">DSM 5847</strain>
    </source>
</reference>
<dbReference type="GO" id="GO:0046872">
    <property type="term" value="F:metal ion binding"/>
    <property type="evidence" value="ECO:0007669"/>
    <property type="project" value="UniProtKB-KW"/>
</dbReference>
<dbReference type="HAMAP" id="MF_00347">
    <property type="entry name" value="Polyphosphate_kinase"/>
    <property type="match status" value="1"/>
</dbReference>
<dbReference type="SUPFAM" id="SSF140356">
    <property type="entry name" value="PPK N-terminal domain-like"/>
    <property type="match status" value="1"/>
</dbReference>
<dbReference type="FunFam" id="3.30.870.10:FF:000001">
    <property type="entry name" value="Polyphosphate kinase"/>
    <property type="match status" value="1"/>
</dbReference>
<dbReference type="PANTHER" id="PTHR30218">
    <property type="entry name" value="POLYPHOSPHATE KINASE"/>
    <property type="match status" value="1"/>
</dbReference>
<feature type="binding site" evidence="8">
    <location>
        <position position="404"/>
    </location>
    <ligand>
        <name>Mg(2+)</name>
        <dbReference type="ChEBI" id="CHEBI:18420"/>
    </ligand>
</feature>
<dbReference type="NCBIfam" id="NF003921">
    <property type="entry name" value="PRK05443.2-2"/>
    <property type="match status" value="1"/>
</dbReference>
<keyword evidence="7 8" id="KW-0460">Magnesium</keyword>
<evidence type="ECO:0000259" key="13">
    <source>
        <dbReference type="Pfam" id="PF17941"/>
    </source>
</evidence>
<feature type="binding site" evidence="8">
    <location>
        <position position="591"/>
    </location>
    <ligand>
        <name>ATP</name>
        <dbReference type="ChEBI" id="CHEBI:30616"/>
    </ligand>
</feature>
<dbReference type="Gene3D" id="1.20.58.310">
    <property type="entry name" value="Polyphosphate kinase N-terminal domain"/>
    <property type="match status" value="1"/>
</dbReference>
<keyword evidence="3 8" id="KW-0479">Metal-binding</keyword>
<dbReference type="GO" id="GO:0005524">
    <property type="term" value="F:ATP binding"/>
    <property type="evidence" value="ECO:0007669"/>
    <property type="project" value="UniProtKB-KW"/>
</dbReference>
<dbReference type="PIRSF" id="PIRSF015589">
    <property type="entry name" value="PP_kinase"/>
    <property type="match status" value="1"/>
</dbReference>
<keyword evidence="6 8" id="KW-0067">ATP-binding</keyword>
<feature type="domain" description="Polyphosphate kinase C-terminal" evidence="13">
    <location>
        <begin position="330"/>
        <end position="495"/>
    </location>
</feature>
<evidence type="ECO:0000256" key="3">
    <source>
        <dbReference type="ARBA" id="ARBA00022723"/>
    </source>
</evidence>
<dbReference type="AlphaFoldDB" id="A0A0L6ZCF2"/>
<keyword evidence="2 8" id="KW-0808">Transferase</keyword>
<evidence type="ECO:0000256" key="2">
    <source>
        <dbReference type="ARBA" id="ARBA00022679"/>
    </source>
</evidence>
<dbReference type="Pfam" id="PF02503">
    <property type="entry name" value="PP_kinase"/>
    <property type="match status" value="1"/>
</dbReference>
<dbReference type="CDD" id="cd09168">
    <property type="entry name" value="PLDc_PaPPK1_C2_like"/>
    <property type="match status" value="1"/>
</dbReference>
<dbReference type="SUPFAM" id="SSF143724">
    <property type="entry name" value="PHP14-like"/>
    <property type="match status" value="1"/>
</dbReference>
<evidence type="ECO:0000259" key="10">
    <source>
        <dbReference type="Pfam" id="PF02503"/>
    </source>
</evidence>
<keyword evidence="15" id="KW-1185">Reference proteome</keyword>
<evidence type="ECO:0000256" key="8">
    <source>
        <dbReference type="HAMAP-Rule" id="MF_00347"/>
    </source>
</evidence>
<evidence type="ECO:0000259" key="11">
    <source>
        <dbReference type="Pfam" id="PF13089"/>
    </source>
</evidence>
<feature type="domain" description="Polyphosphate kinase middle" evidence="10">
    <location>
        <begin position="124"/>
        <end position="303"/>
    </location>
</feature>
<comment type="similarity">
    <text evidence="8 9">Belongs to the polyphosphate kinase 1 (PPK1) family.</text>
</comment>
<dbReference type="Pfam" id="PF13089">
    <property type="entry name" value="PP_kinase_N"/>
    <property type="match status" value="1"/>
</dbReference>
<name>A0A0L6ZCF2_9CLOT</name>
<comment type="PTM">
    <text evidence="8 9">An intermediate of this reaction is the autophosphorylated ppk in which a phosphate is covalently linked to a histidine residue through a N-P bond.</text>
</comment>
<feature type="binding site" evidence="8">
    <location>
        <position position="467"/>
    </location>
    <ligand>
        <name>ATP</name>
        <dbReference type="ChEBI" id="CHEBI:30616"/>
    </ligand>
</feature>
<evidence type="ECO:0000256" key="5">
    <source>
        <dbReference type="ARBA" id="ARBA00022777"/>
    </source>
</evidence>
<keyword evidence="5 8" id="KW-0418">Kinase</keyword>
<protein>
    <recommendedName>
        <fullName evidence="8 9">Polyphosphate kinase</fullName>
        <ecNumber evidence="8 9">2.7.4.1</ecNumber>
    </recommendedName>
    <alternativeName>
        <fullName evidence="8">ATP-polyphosphate phosphotransferase</fullName>
    </alternativeName>
    <alternativeName>
        <fullName evidence="8">Polyphosphoric acid kinase</fullName>
    </alternativeName>
</protein>
<evidence type="ECO:0000256" key="1">
    <source>
        <dbReference type="ARBA" id="ARBA00022553"/>
    </source>
</evidence>
<evidence type="ECO:0000256" key="9">
    <source>
        <dbReference type="RuleBase" id="RU003800"/>
    </source>
</evidence>
<dbReference type="GO" id="GO:0008976">
    <property type="term" value="F:polyphosphate kinase activity"/>
    <property type="evidence" value="ECO:0007669"/>
    <property type="project" value="UniProtKB-UniRule"/>
</dbReference>
<dbReference type="SUPFAM" id="SSF56024">
    <property type="entry name" value="Phospholipase D/nuclease"/>
    <property type="match status" value="2"/>
</dbReference>
<evidence type="ECO:0000256" key="6">
    <source>
        <dbReference type="ARBA" id="ARBA00022840"/>
    </source>
</evidence>
<dbReference type="NCBIfam" id="TIGR03705">
    <property type="entry name" value="poly_P_kin"/>
    <property type="match status" value="1"/>
</dbReference>
<evidence type="ECO:0000313" key="14">
    <source>
        <dbReference type="EMBL" id="KOA20646.1"/>
    </source>
</evidence>
<comment type="cofactor">
    <cofactor evidence="8">
        <name>Mg(2+)</name>
        <dbReference type="ChEBI" id="CHEBI:18420"/>
    </cofactor>
</comment>
<dbReference type="PANTHER" id="PTHR30218:SF0">
    <property type="entry name" value="POLYPHOSPHATE KINASE"/>
    <property type="match status" value="1"/>
</dbReference>
<dbReference type="EMBL" id="LHUR01000012">
    <property type="protein sequence ID" value="KOA20646.1"/>
    <property type="molecule type" value="Genomic_DNA"/>
</dbReference>
<feature type="binding site" evidence="8">
    <location>
        <position position="48"/>
    </location>
    <ligand>
        <name>ATP</name>
        <dbReference type="ChEBI" id="CHEBI:30616"/>
    </ligand>
</feature>
<dbReference type="Gene3D" id="3.30.1840.10">
    <property type="entry name" value="Polyphosphate kinase middle domain"/>
    <property type="match status" value="1"/>
</dbReference>
<dbReference type="InterPro" id="IPR025200">
    <property type="entry name" value="PPK_C_dom2"/>
</dbReference>
<dbReference type="GO" id="GO:0006799">
    <property type="term" value="P:polyphosphate biosynthetic process"/>
    <property type="evidence" value="ECO:0007669"/>
    <property type="project" value="UniProtKB-UniRule"/>
</dbReference>
<dbReference type="NCBIfam" id="NF003918">
    <property type="entry name" value="PRK05443.1-2"/>
    <property type="match status" value="1"/>
</dbReference>
<dbReference type="NCBIfam" id="NF003917">
    <property type="entry name" value="PRK05443.1-1"/>
    <property type="match status" value="1"/>
</dbReference>
<dbReference type="GO" id="GO:0009358">
    <property type="term" value="C:polyphosphate kinase complex"/>
    <property type="evidence" value="ECO:0007669"/>
    <property type="project" value="InterPro"/>
</dbReference>
<dbReference type="CDD" id="cd09165">
    <property type="entry name" value="PLDc_PaPPK1_C1_like"/>
    <property type="match status" value="1"/>
</dbReference>
<dbReference type="Pfam" id="PF17941">
    <property type="entry name" value="PP_kinase_C_1"/>
    <property type="match status" value="1"/>
</dbReference>
<sequence>MNKYSLATNFINRELSWLEFNQRVFENAQDKENPLFERLKFEAIVSSNLDEFFMVRVAALYDQVDAEFTKPDPAGLTPKDQLDKIASRAHIMIREQGNCYNHSLIPAMKREKIFILKEKELSYKQKMFLEDYYENNIFPVITPMVVDKSRPFPLVVNKSLNIALLLEDKETKEEIFGTIQVPSVLDRLVEIPSIEGNKTFILLEEVIRMNLDTLFSGHKILTSAYYRITRNADLTLDEEGAEDLLEAIQESIKARKWGNVVRLEYESCMSKTLLKILEEELEVSEEQEYEINTPLDLTFLMKLSNIKGYDNLRYPDIKPLMKAEFLEDKDIFSAISKGDILFHHPYESFDPIVFLVKQAAIDPNVLAIKQTLYRVSGNSPIVEALAQAADKGKQVTVLVELKARFDEENNIHWAKRLEKSGCHVIYGLVGLKTHCKVLLVVRKEKSGIKRYVHLGTGNYNDVTAKIYTDVGLFTGNPYFGADASAIFNMLSGHSEPKSLYKTAVAPINLRSKFLSLIEKEEENAKKGIKAKIVAKMNSLADTGIIKALYKASCAGVKIDLIVRGICCLRPGIPNISENITVRSIVGRFLEHSRIFYFYSEGEELVFLSSADWMDRNLDRRVEILFPVEGEQAKEKAKKILHICLQDTVKARMLKADGNYLKVSRGRKKALDCQQKLYEIALNENYIQAEREVAITFQPITSEIENE</sequence>
<keyword evidence="1 8" id="KW-0597">Phosphoprotein</keyword>
<comment type="caution">
    <text evidence="14">The sequence shown here is derived from an EMBL/GenBank/DDBJ whole genome shotgun (WGS) entry which is preliminary data.</text>
</comment>
<dbReference type="InterPro" id="IPR036832">
    <property type="entry name" value="PPK_N_dom_sf"/>
</dbReference>
<dbReference type="InterPro" id="IPR025198">
    <property type="entry name" value="PPK_N_dom"/>
</dbReference>
<comment type="catalytic activity">
    <reaction evidence="8 9">
        <text>[phosphate](n) + ATP = [phosphate](n+1) + ADP</text>
        <dbReference type="Rhea" id="RHEA:19573"/>
        <dbReference type="Rhea" id="RHEA-COMP:9859"/>
        <dbReference type="Rhea" id="RHEA-COMP:14280"/>
        <dbReference type="ChEBI" id="CHEBI:16838"/>
        <dbReference type="ChEBI" id="CHEBI:30616"/>
        <dbReference type="ChEBI" id="CHEBI:456216"/>
        <dbReference type="EC" id="2.7.4.1"/>
    </reaction>
</comment>
<accession>A0A0L6ZCF2</accession>
<keyword evidence="4 8" id="KW-0547">Nucleotide-binding</keyword>
<dbReference type="NCBIfam" id="NF003920">
    <property type="entry name" value="PRK05443.2-1"/>
    <property type="match status" value="1"/>
</dbReference>
<evidence type="ECO:0000256" key="7">
    <source>
        <dbReference type="ARBA" id="ARBA00022842"/>
    </source>
</evidence>
<dbReference type="Gene3D" id="3.30.870.10">
    <property type="entry name" value="Endonuclease Chain A"/>
    <property type="match status" value="2"/>
</dbReference>
<dbReference type="InterPro" id="IPR036830">
    <property type="entry name" value="PP_kinase_middle_dom_sf"/>
</dbReference>
<dbReference type="Proteomes" id="UP000037043">
    <property type="component" value="Unassembled WGS sequence"/>
</dbReference>
<dbReference type="Pfam" id="PF13090">
    <property type="entry name" value="PP_kinase_C"/>
    <property type="match status" value="1"/>
</dbReference>
<evidence type="ECO:0000256" key="4">
    <source>
        <dbReference type="ARBA" id="ARBA00022741"/>
    </source>
</evidence>
<dbReference type="STRING" id="36844.SAMN04488501_103215"/>
<feature type="domain" description="Polyphosphate kinase C-terminal" evidence="12">
    <location>
        <begin position="504"/>
        <end position="673"/>
    </location>
</feature>
<dbReference type="PATRIC" id="fig|1121318.3.peg.792"/>
<feature type="domain" description="Polyphosphate kinase N-terminal" evidence="11">
    <location>
        <begin position="10"/>
        <end position="115"/>
    </location>
</feature>
<gene>
    <name evidence="8 14" type="primary">ppk</name>
    <name evidence="14" type="ORF">CLHOM_07880</name>
</gene>
<organism evidence="14 15">
    <name type="scientific">Clostridium homopropionicum DSM 5847</name>
    <dbReference type="NCBI Taxonomy" id="1121318"/>
    <lineage>
        <taxon>Bacteria</taxon>
        <taxon>Bacillati</taxon>
        <taxon>Bacillota</taxon>
        <taxon>Clostridia</taxon>
        <taxon>Eubacteriales</taxon>
        <taxon>Clostridiaceae</taxon>
        <taxon>Clostridium</taxon>
    </lineage>
</organism>
<dbReference type="InterPro" id="IPR041108">
    <property type="entry name" value="PP_kinase_C_1"/>
</dbReference>
<dbReference type="InterPro" id="IPR003414">
    <property type="entry name" value="PP_kinase"/>
</dbReference>
<feature type="active site" description="Phosphohistidine intermediate" evidence="8">
    <location>
        <position position="434"/>
    </location>
</feature>
<evidence type="ECO:0000259" key="12">
    <source>
        <dbReference type="Pfam" id="PF13090"/>
    </source>
</evidence>
<comment type="function">
    <text evidence="8 9">Catalyzes the reversible transfer of the terminal phosphate of ATP to form a long-chain polyphosphate (polyP).</text>
</comment>
<feature type="binding site" evidence="8">
    <location>
        <position position="374"/>
    </location>
    <ligand>
        <name>Mg(2+)</name>
        <dbReference type="ChEBI" id="CHEBI:18420"/>
    </ligand>
</feature>
<feature type="binding site" evidence="8">
    <location>
        <position position="563"/>
    </location>
    <ligand>
        <name>ATP</name>
        <dbReference type="ChEBI" id="CHEBI:30616"/>
    </ligand>
</feature>
<dbReference type="EC" id="2.7.4.1" evidence="8 9"/>
<evidence type="ECO:0000313" key="15">
    <source>
        <dbReference type="Proteomes" id="UP000037043"/>
    </source>
</evidence>